<evidence type="ECO:0000256" key="5">
    <source>
        <dbReference type="ARBA" id="ARBA00023163"/>
    </source>
</evidence>
<keyword evidence="5" id="KW-0804">Transcription</keyword>
<dbReference type="Gene3D" id="1.10.10.10">
    <property type="entry name" value="Winged helix-like DNA-binding domain superfamily/Winged helix DNA-binding domain"/>
    <property type="match status" value="1"/>
</dbReference>
<evidence type="ECO:0000313" key="9">
    <source>
        <dbReference type="EMBL" id="MDA0163801.1"/>
    </source>
</evidence>
<keyword evidence="10" id="KW-1185">Reference proteome</keyword>
<dbReference type="GO" id="GO:0016987">
    <property type="term" value="F:sigma factor activity"/>
    <property type="evidence" value="ECO:0007669"/>
    <property type="project" value="UniProtKB-KW"/>
</dbReference>
<protein>
    <submittedName>
        <fullName evidence="9">RNA polymerase sigma factor</fullName>
    </submittedName>
</protein>
<keyword evidence="4" id="KW-0238">DNA-binding</keyword>
<dbReference type="Gene3D" id="1.10.1740.10">
    <property type="match status" value="1"/>
</dbReference>
<feature type="non-terminal residue" evidence="9">
    <location>
        <position position="307"/>
    </location>
</feature>
<gene>
    <name evidence="9" type="ORF">OM076_26255</name>
</gene>
<sequence>MSWRFEKLDDSRLAARVARGDEAAFEVLYDRHHRALLSFCRHMLGSTEDGEDALQQTFLRAHGALRSGQLPDAVRPWLYAIARNRCLSMLAARKAVAVPLDEVAPSFDGLADGVELRADLRELVGDLARLPEDQRAALVLFELGGLSQAEIAQAIDVPTGKVKALVFQARAELMAERDARTTPCATIREELAVARGGALRRGPLRRHLRLCEPCQAYRAAVATQRAGLASILPVAPALGLKAAILAAATAKGVTAAGGAAGGGAALGGGTGGAASGAHSGATAGAAHGGAASGTLGSGSAGAGGAAS</sequence>
<dbReference type="InterPro" id="IPR013324">
    <property type="entry name" value="RNA_pol_sigma_r3/r4-like"/>
</dbReference>
<dbReference type="SUPFAM" id="SSF88946">
    <property type="entry name" value="Sigma2 domain of RNA polymerase sigma factors"/>
    <property type="match status" value="1"/>
</dbReference>
<keyword evidence="3" id="KW-0731">Sigma factor</keyword>
<dbReference type="SUPFAM" id="SSF88659">
    <property type="entry name" value="Sigma3 and sigma4 domains of RNA polymerase sigma factors"/>
    <property type="match status" value="1"/>
</dbReference>
<dbReference type="PANTHER" id="PTHR43133:SF8">
    <property type="entry name" value="RNA POLYMERASE SIGMA FACTOR HI_1459-RELATED"/>
    <property type="match status" value="1"/>
</dbReference>
<accession>A0A9X3S546</accession>
<dbReference type="CDD" id="cd06171">
    <property type="entry name" value="Sigma70_r4"/>
    <property type="match status" value="1"/>
</dbReference>
<evidence type="ECO:0000256" key="2">
    <source>
        <dbReference type="ARBA" id="ARBA00023015"/>
    </source>
</evidence>
<comment type="similarity">
    <text evidence="1">Belongs to the sigma-70 factor family. ECF subfamily.</text>
</comment>
<reference evidence="9" key="1">
    <citation type="submission" date="2022-10" db="EMBL/GenBank/DDBJ databases">
        <title>The WGS of Solirubrobacter ginsenosidimutans DSM 21036.</title>
        <authorList>
            <person name="Jiang Z."/>
        </authorList>
    </citation>
    <scope>NUCLEOTIDE SEQUENCE</scope>
    <source>
        <strain evidence="9">DSM 21036</strain>
    </source>
</reference>
<feature type="domain" description="RNA polymerase sigma-70 region 2" evidence="7">
    <location>
        <begin position="28"/>
        <end position="94"/>
    </location>
</feature>
<proteinExistence type="inferred from homology"/>
<dbReference type="Pfam" id="PF04542">
    <property type="entry name" value="Sigma70_r2"/>
    <property type="match status" value="1"/>
</dbReference>
<dbReference type="PANTHER" id="PTHR43133">
    <property type="entry name" value="RNA POLYMERASE ECF-TYPE SIGMA FACTO"/>
    <property type="match status" value="1"/>
</dbReference>
<dbReference type="InterPro" id="IPR036388">
    <property type="entry name" value="WH-like_DNA-bd_sf"/>
</dbReference>
<feature type="region of interest" description="Disordered" evidence="6">
    <location>
        <begin position="287"/>
        <end position="307"/>
    </location>
</feature>
<dbReference type="GO" id="GO:0006352">
    <property type="term" value="P:DNA-templated transcription initiation"/>
    <property type="evidence" value="ECO:0007669"/>
    <property type="project" value="InterPro"/>
</dbReference>
<evidence type="ECO:0000313" key="10">
    <source>
        <dbReference type="Proteomes" id="UP001149140"/>
    </source>
</evidence>
<dbReference type="InterPro" id="IPR013325">
    <property type="entry name" value="RNA_pol_sigma_r2"/>
</dbReference>
<evidence type="ECO:0000259" key="7">
    <source>
        <dbReference type="Pfam" id="PF04542"/>
    </source>
</evidence>
<dbReference type="InterPro" id="IPR039425">
    <property type="entry name" value="RNA_pol_sigma-70-like"/>
</dbReference>
<dbReference type="NCBIfam" id="TIGR02937">
    <property type="entry name" value="sigma70-ECF"/>
    <property type="match status" value="1"/>
</dbReference>
<organism evidence="9 10">
    <name type="scientific">Solirubrobacter ginsenosidimutans</name>
    <dbReference type="NCBI Taxonomy" id="490573"/>
    <lineage>
        <taxon>Bacteria</taxon>
        <taxon>Bacillati</taxon>
        <taxon>Actinomycetota</taxon>
        <taxon>Thermoleophilia</taxon>
        <taxon>Solirubrobacterales</taxon>
        <taxon>Solirubrobacteraceae</taxon>
        <taxon>Solirubrobacter</taxon>
    </lineage>
</organism>
<evidence type="ECO:0000259" key="8">
    <source>
        <dbReference type="Pfam" id="PF08281"/>
    </source>
</evidence>
<evidence type="ECO:0000256" key="3">
    <source>
        <dbReference type="ARBA" id="ARBA00023082"/>
    </source>
</evidence>
<comment type="caution">
    <text evidence="9">The sequence shown here is derived from an EMBL/GenBank/DDBJ whole genome shotgun (WGS) entry which is preliminary data.</text>
</comment>
<dbReference type="Proteomes" id="UP001149140">
    <property type="component" value="Unassembled WGS sequence"/>
</dbReference>
<dbReference type="InterPro" id="IPR014284">
    <property type="entry name" value="RNA_pol_sigma-70_dom"/>
</dbReference>
<name>A0A9X3S546_9ACTN</name>
<evidence type="ECO:0000256" key="1">
    <source>
        <dbReference type="ARBA" id="ARBA00010641"/>
    </source>
</evidence>
<keyword evidence="2" id="KW-0805">Transcription regulation</keyword>
<feature type="domain" description="RNA polymerase sigma factor 70 region 4 type 2" evidence="8">
    <location>
        <begin position="127"/>
        <end position="173"/>
    </location>
</feature>
<evidence type="ECO:0000256" key="4">
    <source>
        <dbReference type="ARBA" id="ARBA00023125"/>
    </source>
</evidence>
<dbReference type="EMBL" id="JAPDOD010000027">
    <property type="protein sequence ID" value="MDA0163801.1"/>
    <property type="molecule type" value="Genomic_DNA"/>
</dbReference>
<dbReference type="InterPro" id="IPR013249">
    <property type="entry name" value="RNA_pol_sigma70_r4_t2"/>
</dbReference>
<dbReference type="GO" id="GO:0003677">
    <property type="term" value="F:DNA binding"/>
    <property type="evidence" value="ECO:0007669"/>
    <property type="project" value="UniProtKB-KW"/>
</dbReference>
<dbReference type="InterPro" id="IPR007627">
    <property type="entry name" value="RNA_pol_sigma70_r2"/>
</dbReference>
<dbReference type="RefSeq" id="WP_270043049.1">
    <property type="nucleotide sequence ID" value="NZ_JAPDOD010000027.1"/>
</dbReference>
<dbReference type="Pfam" id="PF08281">
    <property type="entry name" value="Sigma70_r4_2"/>
    <property type="match status" value="1"/>
</dbReference>
<dbReference type="AlphaFoldDB" id="A0A9X3S546"/>
<evidence type="ECO:0000256" key="6">
    <source>
        <dbReference type="SAM" id="MobiDB-lite"/>
    </source>
</evidence>